<dbReference type="Proteomes" id="UP000198582">
    <property type="component" value="Unassembled WGS sequence"/>
</dbReference>
<dbReference type="InterPro" id="IPR025736">
    <property type="entry name" value="PucR_C-HTH_dom"/>
</dbReference>
<feature type="domain" description="CdaR GGDEF-like" evidence="3">
    <location>
        <begin position="189"/>
        <end position="294"/>
    </location>
</feature>
<dbReference type="RefSeq" id="WP_091622999.1">
    <property type="nucleotide sequence ID" value="NZ_FOEF01000015.1"/>
</dbReference>
<keyword evidence="4" id="KW-0238">DNA-binding</keyword>
<dbReference type="Pfam" id="PF13556">
    <property type="entry name" value="HTH_30"/>
    <property type="match status" value="1"/>
</dbReference>
<dbReference type="InterPro" id="IPR051448">
    <property type="entry name" value="CdaR-like_regulators"/>
</dbReference>
<sequence>MSWDPPSPRVQELIRLGAEIALRPPPEWIDELDEATLASAAMEPIASDPVLAAATRRTNRSNLVFWAAANLRAPGVPVRANDGEAPLGVARDLVRRGLDESSLDAYRIGQSVAERFWIQIACSLTSDTEELRALLDVSLRSIAAFVDATVASISARMRAERGELTRGSHAERREIVSLLLDGAPITRLRAETRLGYALERTHTAAVLWTDDPDADLRELDRAADALAAAAGELRPLSVLASAATRWVWVHGRPDVAEVRAALDQLPAVRIALGPAAPGVDGFRRSHLDALTTQQMLARLTSVQRLASHDEVELVALLTSAPDRADRFVKRTLGDLEAAPPEVTEAVRTFIAEQGNTSKAAARLFTHRNTLLRRLNRADRLLPRPLAEHPLEVGVALEVLRWRGGD</sequence>
<dbReference type="Pfam" id="PF17853">
    <property type="entry name" value="GGDEF_2"/>
    <property type="match status" value="1"/>
</dbReference>
<dbReference type="EMBL" id="FOEF01000015">
    <property type="protein sequence ID" value="SEP51166.1"/>
    <property type="molecule type" value="Genomic_DNA"/>
</dbReference>
<comment type="similarity">
    <text evidence="1">Belongs to the CdaR family.</text>
</comment>
<dbReference type="Gene3D" id="1.10.10.2840">
    <property type="entry name" value="PucR C-terminal helix-turn-helix domain"/>
    <property type="match status" value="1"/>
</dbReference>
<dbReference type="STRING" id="394193.SAMN04489732_115173"/>
<gene>
    <name evidence="4" type="ORF">SAMN04489732_115173</name>
</gene>
<dbReference type="AlphaFoldDB" id="A0A1H8YGC0"/>
<name>A0A1H8YGC0_9PSEU</name>
<evidence type="ECO:0000259" key="2">
    <source>
        <dbReference type="Pfam" id="PF13556"/>
    </source>
</evidence>
<dbReference type="GO" id="GO:0003677">
    <property type="term" value="F:DNA binding"/>
    <property type="evidence" value="ECO:0007669"/>
    <property type="project" value="UniProtKB-KW"/>
</dbReference>
<protein>
    <submittedName>
        <fullName evidence="4">DNA-binding transcriptional regulator, PucR family</fullName>
    </submittedName>
</protein>
<evidence type="ECO:0000256" key="1">
    <source>
        <dbReference type="ARBA" id="ARBA00006754"/>
    </source>
</evidence>
<dbReference type="InterPro" id="IPR042070">
    <property type="entry name" value="PucR_C-HTH_sf"/>
</dbReference>
<evidence type="ECO:0000259" key="3">
    <source>
        <dbReference type="Pfam" id="PF17853"/>
    </source>
</evidence>
<accession>A0A1H8YGC0</accession>
<evidence type="ECO:0000313" key="5">
    <source>
        <dbReference type="Proteomes" id="UP000198582"/>
    </source>
</evidence>
<feature type="domain" description="PucR C-terminal helix-turn-helix" evidence="2">
    <location>
        <begin position="344"/>
        <end position="397"/>
    </location>
</feature>
<dbReference type="InterPro" id="IPR041522">
    <property type="entry name" value="CdaR_GGDEF"/>
</dbReference>
<proteinExistence type="inferred from homology"/>
<dbReference type="OrthoDB" id="3663486at2"/>
<dbReference type="PANTHER" id="PTHR33744:SF1">
    <property type="entry name" value="DNA-BINDING TRANSCRIPTIONAL ACTIVATOR ADER"/>
    <property type="match status" value="1"/>
</dbReference>
<keyword evidence="5" id="KW-1185">Reference proteome</keyword>
<organism evidence="4 5">
    <name type="scientific">Amycolatopsis saalfeldensis</name>
    <dbReference type="NCBI Taxonomy" id="394193"/>
    <lineage>
        <taxon>Bacteria</taxon>
        <taxon>Bacillati</taxon>
        <taxon>Actinomycetota</taxon>
        <taxon>Actinomycetes</taxon>
        <taxon>Pseudonocardiales</taxon>
        <taxon>Pseudonocardiaceae</taxon>
        <taxon>Amycolatopsis</taxon>
    </lineage>
</organism>
<reference evidence="4 5" key="1">
    <citation type="submission" date="2016-10" db="EMBL/GenBank/DDBJ databases">
        <authorList>
            <person name="de Groot N.N."/>
        </authorList>
    </citation>
    <scope>NUCLEOTIDE SEQUENCE [LARGE SCALE GENOMIC DNA]</scope>
    <source>
        <strain evidence="4 5">DSM 44993</strain>
    </source>
</reference>
<evidence type="ECO:0000313" key="4">
    <source>
        <dbReference type="EMBL" id="SEP51166.1"/>
    </source>
</evidence>
<dbReference type="PANTHER" id="PTHR33744">
    <property type="entry name" value="CARBOHYDRATE DIACID REGULATOR"/>
    <property type="match status" value="1"/>
</dbReference>